<dbReference type="InterPro" id="IPR001247">
    <property type="entry name" value="ExoRNase_PH_dom1"/>
</dbReference>
<evidence type="ECO:0000256" key="4">
    <source>
        <dbReference type="ARBA" id="ARBA00022835"/>
    </source>
</evidence>
<dbReference type="InterPro" id="IPR036345">
    <property type="entry name" value="ExoRNase_PH_dom2_sf"/>
</dbReference>
<keyword evidence="5" id="KW-0539">Nucleus</keyword>
<dbReference type="InterPro" id="IPR027408">
    <property type="entry name" value="PNPase/RNase_PH_dom_sf"/>
</dbReference>
<dbReference type="Pfam" id="PF01138">
    <property type="entry name" value="RNase_PH"/>
    <property type="match status" value="1"/>
</dbReference>
<reference evidence="7 8" key="1">
    <citation type="submission" date="2023-05" db="EMBL/GenBank/DDBJ databases">
        <title>A 100% complete, gapless, phased diploid assembly of the Scenedesmus obliquus UTEX 3031 genome.</title>
        <authorList>
            <person name="Biondi T.C."/>
            <person name="Hanschen E.R."/>
            <person name="Kwon T."/>
            <person name="Eng W."/>
            <person name="Kruse C.P.S."/>
            <person name="Koehler S.I."/>
            <person name="Kunde Y."/>
            <person name="Gleasner C.D."/>
            <person name="You Mak K.T."/>
            <person name="Polle J."/>
            <person name="Hovde B.T."/>
            <person name="Starkenburg S.R."/>
        </authorList>
    </citation>
    <scope>NUCLEOTIDE SEQUENCE [LARGE SCALE GENOMIC DNA]</scope>
    <source>
        <strain evidence="7 8">DOE0152z</strain>
    </source>
</reference>
<evidence type="ECO:0000313" key="7">
    <source>
        <dbReference type="EMBL" id="WIA20371.1"/>
    </source>
</evidence>
<dbReference type="EMBL" id="CP126219">
    <property type="protein sequence ID" value="WIA20371.1"/>
    <property type="molecule type" value="Genomic_DNA"/>
</dbReference>
<dbReference type="SUPFAM" id="SSF55666">
    <property type="entry name" value="Ribonuclease PH domain 2-like"/>
    <property type="match status" value="1"/>
</dbReference>
<evidence type="ECO:0000256" key="2">
    <source>
        <dbReference type="ARBA" id="ARBA00006678"/>
    </source>
</evidence>
<keyword evidence="8" id="KW-1185">Reference proteome</keyword>
<name>A0ABY8UJL0_TETOB</name>
<dbReference type="SUPFAM" id="SSF54211">
    <property type="entry name" value="Ribosomal protein S5 domain 2-like"/>
    <property type="match status" value="1"/>
</dbReference>
<dbReference type="InterPro" id="IPR050080">
    <property type="entry name" value="RNase_PH"/>
</dbReference>
<dbReference type="PANTHER" id="PTHR11953">
    <property type="entry name" value="EXOSOME COMPLEX COMPONENT"/>
    <property type="match status" value="1"/>
</dbReference>
<accession>A0ABY8UJL0</accession>
<evidence type="ECO:0000256" key="3">
    <source>
        <dbReference type="ARBA" id="ARBA00022552"/>
    </source>
</evidence>
<dbReference type="InterPro" id="IPR020568">
    <property type="entry name" value="Ribosomal_Su5_D2-typ_SF"/>
</dbReference>
<organism evidence="7 8">
    <name type="scientific">Tetradesmus obliquus</name>
    <name type="common">Green alga</name>
    <name type="synonym">Acutodesmus obliquus</name>
    <dbReference type="NCBI Taxonomy" id="3088"/>
    <lineage>
        <taxon>Eukaryota</taxon>
        <taxon>Viridiplantae</taxon>
        <taxon>Chlorophyta</taxon>
        <taxon>core chlorophytes</taxon>
        <taxon>Chlorophyceae</taxon>
        <taxon>CS clade</taxon>
        <taxon>Sphaeropleales</taxon>
        <taxon>Scenedesmaceae</taxon>
        <taxon>Tetradesmus</taxon>
    </lineage>
</organism>
<dbReference type="PANTHER" id="PTHR11953:SF1">
    <property type="entry name" value="EXOSOME COMPLEX COMPONENT RRP46"/>
    <property type="match status" value="1"/>
</dbReference>
<evidence type="ECO:0000259" key="6">
    <source>
        <dbReference type="Pfam" id="PF01138"/>
    </source>
</evidence>
<gene>
    <name evidence="7" type="ORF">OEZ85_004794</name>
</gene>
<protein>
    <recommendedName>
        <fullName evidence="6">Exoribonuclease phosphorolytic domain-containing protein</fullName>
    </recommendedName>
</protein>
<keyword evidence="3" id="KW-0698">rRNA processing</keyword>
<keyword evidence="4" id="KW-0271">Exosome</keyword>
<feature type="domain" description="Exoribonuclease phosphorolytic" evidence="6">
    <location>
        <begin position="16"/>
        <end position="136"/>
    </location>
</feature>
<comment type="similarity">
    <text evidence="2">Belongs to the RNase PH family.</text>
</comment>
<sequence length="254" mass="26258">MVGQDGHRAKGRLPSQMRPLLCERSVLSRADGSAKWAQEGSAVLAAVHGPHQAGQRREDAERAVIEVLVKPRNGLAGPAEREAEEMLRQLLEQVLLTAHHPRTLILVVVQVLQADGSLLAVAINAVAAALADAGLPMRSMFAGVCCAFGADGTLVIDPDAAEEAAAGSVITAAFPCSHTLTQQHGSSSSSAAVPALSLPEASLLLHCKGRLGAPQLASGLEGCRRGCQGVAKFVALALTNSFKDAMVKSSDPAV</sequence>
<evidence type="ECO:0000256" key="5">
    <source>
        <dbReference type="ARBA" id="ARBA00023242"/>
    </source>
</evidence>
<dbReference type="Proteomes" id="UP001244341">
    <property type="component" value="Chromosome 12b"/>
</dbReference>
<evidence type="ECO:0000313" key="8">
    <source>
        <dbReference type="Proteomes" id="UP001244341"/>
    </source>
</evidence>
<proteinExistence type="inferred from homology"/>
<dbReference type="Gene3D" id="3.30.230.70">
    <property type="entry name" value="GHMP Kinase, N-terminal domain"/>
    <property type="match status" value="1"/>
</dbReference>
<comment type="subcellular location">
    <subcellularLocation>
        <location evidence="1">Nucleus</location>
    </subcellularLocation>
</comment>
<evidence type="ECO:0000256" key="1">
    <source>
        <dbReference type="ARBA" id="ARBA00004123"/>
    </source>
</evidence>